<reference evidence="1 2" key="1">
    <citation type="submission" date="2007-06" db="EMBL/GenBank/DDBJ databases">
        <title>The Genome Sequence of Coccidioides posadasii RMSCC_3488.</title>
        <authorList>
            <consortium name="Coccidioides Genome Resources Consortium"/>
            <consortium name="The Broad Institute Genome Sequencing Platform"/>
            <person name="Henn M.R."/>
            <person name="Sykes S."/>
            <person name="Young S."/>
            <person name="Jaffe D."/>
            <person name="Berlin A."/>
            <person name="Alvarez P."/>
            <person name="Butler J."/>
            <person name="Gnerre S."/>
            <person name="Grabherr M."/>
            <person name="Mauceli E."/>
            <person name="Brockman W."/>
            <person name="Kodira C."/>
            <person name="Alvarado L."/>
            <person name="Zeng Q."/>
            <person name="Crawford M."/>
            <person name="Antoine C."/>
            <person name="Devon K."/>
            <person name="Galgiani J."/>
            <person name="Orsborn K."/>
            <person name="Lewis M.L."/>
            <person name="Nusbaum C."/>
            <person name="Galagan J."/>
            <person name="Birren B."/>
        </authorList>
    </citation>
    <scope>NUCLEOTIDE SEQUENCE [LARGE SCALE GENOMIC DNA]</scope>
    <source>
        <strain evidence="1 2">RMSCC 3488</strain>
    </source>
</reference>
<evidence type="ECO:0000313" key="1">
    <source>
        <dbReference type="EMBL" id="KMM69231.1"/>
    </source>
</evidence>
<name>A0A0J6F8A5_COCPO</name>
<dbReference type="VEuPathDB" id="FungiDB:CPAG_05552"/>
<organism evidence="1 2">
    <name type="scientific">Coccidioides posadasii RMSCC 3488</name>
    <dbReference type="NCBI Taxonomy" id="454284"/>
    <lineage>
        <taxon>Eukaryota</taxon>
        <taxon>Fungi</taxon>
        <taxon>Dikarya</taxon>
        <taxon>Ascomycota</taxon>
        <taxon>Pezizomycotina</taxon>
        <taxon>Eurotiomycetes</taxon>
        <taxon>Eurotiomycetidae</taxon>
        <taxon>Onygenales</taxon>
        <taxon>Onygenaceae</taxon>
        <taxon>Coccidioides</taxon>
    </lineage>
</organism>
<sequence length="126" mass="14451">MDGDFPCQDWNSRKSLSQPHGMKLRIVRERRELAHVGKWLDLPHPAPALEKKGSKRVLAGISFQRGMYQSWFFSRFSEITLEVFDDGFPLISHLILSQTTAPGNLLEFSSESLFLFWTSSVADNKH</sequence>
<proteinExistence type="predicted"/>
<evidence type="ECO:0000313" key="2">
    <source>
        <dbReference type="Proteomes" id="UP000054567"/>
    </source>
</evidence>
<dbReference type="EMBL" id="DS268111">
    <property type="protein sequence ID" value="KMM69231.1"/>
    <property type="molecule type" value="Genomic_DNA"/>
</dbReference>
<dbReference type="AlphaFoldDB" id="A0A0J6F8A5"/>
<reference evidence="2" key="3">
    <citation type="journal article" date="2010" name="Genome Res.">
        <title>Population genomic sequencing of Coccidioides fungi reveals recent hybridization and transposon control.</title>
        <authorList>
            <person name="Neafsey D.E."/>
            <person name="Barker B.M."/>
            <person name="Sharpton T.J."/>
            <person name="Stajich J.E."/>
            <person name="Park D.J."/>
            <person name="Whiston E."/>
            <person name="Hung C.-Y."/>
            <person name="McMahan C."/>
            <person name="White J."/>
            <person name="Sykes S."/>
            <person name="Heiman D."/>
            <person name="Young S."/>
            <person name="Zeng Q."/>
            <person name="Abouelleil A."/>
            <person name="Aftuck L."/>
            <person name="Bessette D."/>
            <person name="Brown A."/>
            <person name="FitzGerald M."/>
            <person name="Lui A."/>
            <person name="Macdonald J.P."/>
            <person name="Priest M."/>
            <person name="Orbach M.J."/>
            <person name="Galgiani J.N."/>
            <person name="Kirkland T.N."/>
            <person name="Cole G.T."/>
            <person name="Birren B.W."/>
            <person name="Henn M.R."/>
            <person name="Taylor J.W."/>
            <person name="Rounsley S.D."/>
        </authorList>
    </citation>
    <scope>NUCLEOTIDE SEQUENCE [LARGE SCALE GENOMIC DNA]</scope>
    <source>
        <strain evidence="2">RMSCC 3488</strain>
    </source>
</reference>
<reference evidence="2" key="2">
    <citation type="journal article" date="2009" name="Genome Res.">
        <title>Comparative genomic analyses of the human fungal pathogens Coccidioides and their relatives.</title>
        <authorList>
            <person name="Sharpton T.J."/>
            <person name="Stajich J.E."/>
            <person name="Rounsley S.D."/>
            <person name="Gardner M.J."/>
            <person name="Wortman J.R."/>
            <person name="Jordar V.S."/>
            <person name="Maiti R."/>
            <person name="Kodira C.D."/>
            <person name="Neafsey D.E."/>
            <person name="Zeng Q."/>
            <person name="Hung C.-Y."/>
            <person name="McMahan C."/>
            <person name="Muszewska A."/>
            <person name="Grynberg M."/>
            <person name="Mandel M.A."/>
            <person name="Kellner E.M."/>
            <person name="Barker B.M."/>
            <person name="Galgiani J.N."/>
            <person name="Orbach M.J."/>
            <person name="Kirkland T.N."/>
            <person name="Cole G.T."/>
            <person name="Henn M.R."/>
            <person name="Birren B.W."/>
            <person name="Taylor J.W."/>
        </authorList>
    </citation>
    <scope>NUCLEOTIDE SEQUENCE [LARGE SCALE GENOMIC DNA]</scope>
    <source>
        <strain evidence="2">RMSCC 3488</strain>
    </source>
</reference>
<gene>
    <name evidence="1" type="ORF">CPAG_05552</name>
</gene>
<dbReference type="Proteomes" id="UP000054567">
    <property type="component" value="Unassembled WGS sequence"/>
</dbReference>
<accession>A0A0J6F8A5</accession>
<protein>
    <submittedName>
        <fullName evidence="1">Uncharacterized protein</fullName>
    </submittedName>
</protein>